<feature type="compositionally biased region" description="Polar residues" evidence="2">
    <location>
        <begin position="2175"/>
        <end position="2185"/>
    </location>
</feature>
<feature type="compositionally biased region" description="Low complexity" evidence="2">
    <location>
        <begin position="2580"/>
        <end position="2594"/>
    </location>
</feature>
<feature type="compositionally biased region" description="Low complexity" evidence="2">
    <location>
        <begin position="2217"/>
        <end position="2235"/>
    </location>
</feature>
<feature type="region of interest" description="Disordered" evidence="2">
    <location>
        <begin position="1153"/>
        <end position="1182"/>
    </location>
</feature>
<dbReference type="PANTHER" id="PTHR46345:SF8">
    <property type="entry name" value="FORMIN 3, ISOFORM B"/>
    <property type="match status" value="1"/>
</dbReference>
<sequence>MDYTDGDSGSYQFTPRSQATVSSGDRRHEDNFAQHFIRTLHRKLHDPSLLQVAPSLPPEIFKHNEKNEALAAGDRPGGLSSHLLEPYLGHPEAWGSPKHPFGAPPGAYKLLSSDYAFLDAPRQPPRRDGASAGGRPDASLDGGVTSEKVPDPPLYMQHTRFMSHARLVFVKLRQQLEEICVGAVRRIEAAATPPSLPVPTDATSAAAALSAMPSFVGSATTISHGPLTNTRSFGAGSSWGGASFSAVSMRGGGGGGGGGGGMGGLARLPPGLVDEILDGVRAKLAAAFEDCMSDTMDQLWAALQYAGSKHAIMERIAEAMRQRDAELEATAAKYRDEAGSRYRALRRQKEEIEAQAEKERTELKALAAAANQRVDFLERDVAALRAVLDKERSTAQAKLDAQRAVGDAALAAKEEAMEALRADGAARLEELRVLNADLQAQLAARVEEVARLSGRATDQADMLALALARRDGTSAELEVLSGQLDDFKRFVTASISLPLTDWLRTMKENNVPLTPLIGGPLTMEYGTGRAFVASARNLNLHAVLEELRRIMPKQLPWPEDGWPPDGQEEGFVDEDSATAATSRSESPFPGGGTRSPSPMSSDMSGRNPYPPTLPITWYRFVRAPLGTISPPKELMTQLAGLAKAKWEADRGARMQGQPLPDMHAFIYRRTLAAHSAAVDADDVIVNLVQSLRSHAKALPRAATWLQMLQLSSPVLPLDGCAYYLEVFMALVTNSSRTAPNVVDKATGTVWVSPTRWKSLLTGQFMRVFDTERKAMLLKQAATVRVDTNRANKTFGMSDVDSLMEVVMGVWLNQRQSALSDLAMSWTAIEPVGGGVLAVNMDVDQLTKIAAHALGPGVMPNDHEALLDLYYNTVQAARASQAAARIKWSGLTTAALGTALAAAELLPPRPLAPRGNPGAARLGAVAALLLRLAEPAAEEMRAAAGFRSNPLFQALEAALARMRSAVEAATVREEIGAPRGEAEEERRVAAGWAALEEAASALGSAKEAFRGFDAGVREQMIRSAMEAAVREGRTLSGEGANSRRLSLARSHIGRNTRNSVLGMTMSLSGDGSGPAPDGTPTRISPAASVPSPGSPGQSALARAASSRLASISPRGSAAVGAAAAAAAAAAMGRPLSGIQPRDLRAALASARWSAGESLEEEPLTAALTPRRSQLRGPSSMQLQQQRSVQRTGPFASGGGAAAAAVAVAAGGGSAATADGASADANAAGVDTADVAAADPADVDAADFAAANDADVDAAAVAAAASGKAAAERFSLDPDLDLDADADPDSDGALAQRMAALQDRYVRLRSRHKETLRAINAAYTAAAAAASDAAAAGDMAAAVAGAAALGPGLPSPEVMAALGPAAKLRLVAELMAELHQEVEYGVWPQLDDTVRAAIGAAPPTPPPAAAAAGAGSRPTSPLPPPGVRLTVRPLSSRLSRPSPAAADAAAAAAAEGGGGALAAEDSSASSVAAVEGLPARGGGEEGMHDAAGGLGGGGGGGGGSGGGEGYGVLEQEGEREEEGEGPHPAEVAEVTGRLHAHAGHVGQVMAAAALETAALAAALDDLASWQAPRSRSNSVRRPGGGVTADGFAAPTLPSYAGSEGGASGGGGGPSLDGGGGSGGGAAAATAPWMAVGANDLYGSGGGAAAASRVPSLLRRISTVHRLHSASPVSPAYGAALSGAYPDAWLPPGSRPTSAPSRGGPFSAGSYMSDRSDAGGGSSRGAAGAGAGSAGSEGGPTDPWDGLPLDADPRDTVYLDALRALHLAAEAQSATAASDVGPLVAAVREVVRLMGGQPQITGDGRVIEFFPRRVPTDWRHPVLRSSLTRLYIYVCGSLLQQHERAALLREATADLDQRHAALAAAAEELTAKAAALRRLEASLGAQLATLAACVTHGSVLMDRLAKLDETSGALRARVEGAQATERGPPSPPRAGSTAGSLSRVGSTHAVTAAPASPSRAPSARGPSMLSRSSLSSLPSASAPPTARGSHAASHALNELAVVAAAAAAAAATAAAYVVPAGAAAEGGAGTSVSSVSSAPATPMPPLSPPALAASASVGGRGIVASSSFKPPSRVVLFSVEEWEDVRVVVAGLAVTVARVRSAAGRLASVFRRSDIGDIGGGGGGGAGADSAQAEAPAQAQAQAQAAPPGQLLALAPRLPSGDHILEVHVQVAAENPTGAASSDSSSNTQQQQQQQQQQQRHGQVKFAESAPPSGAGGLGPAAAAAADADASDAGPSSARPDLLSFVVELPLATSDGSTAPPRVAASTATAAAAAAIAAAATEEVAAPAAAEAAGPTAGAEGGDDGSSSSTGSGSEDEHEAGSPHRRRRGGKAAAPPVSSAGAPGGAAADPADVPAAPTPAVSPEVSEVLPAPPGFYLKMALRRAHAAPAGAAGSGFGGRPADLSALPPGEALVQLSDTMLRRSALAAVRKHRGGGGGGGGRAARGGGGHRAAVAAAAAAQAARVLGPAPSHYERRPMTARAFVEGVMAQAREEQLQRLYGSAGPMPLGGLPEVEGIARMDEAEAAALVSQQHTLQLGGPHPEPVTALEALIWEHKEEAAAASAAAASAVADALSAAAAAAGASLAQQHQQHQPLPRQRQQHEPVGPAGAALKRRGLASARQRGARSPPRQQPDDPTGAAQGGHLAGGVTGSRMATLPPMAAVGGGDVTLRPRSAHLGNYPGLQVDAGGRLVDWRLPILAPFAPGQQALHRGAPAERKT</sequence>
<feature type="compositionally biased region" description="Gly residues" evidence="2">
    <location>
        <begin position="1715"/>
        <end position="1735"/>
    </location>
</feature>
<gene>
    <name evidence="3" type="primary">PLEST007215</name>
    <name evidence="3" type="ORF">PLESTB_000478200</name>
</gene>
<comment type="caution">
    <text evidence="3">The sequence shown here is derived from an EMBL/GenBank/DDBJ whole genome shotgun (WGS) entry which is preliminary data.</text>
</comment>
<feature type="compositionally biased region" description="Low complexity" evidence="2">
    <location>
        <begin position="1949"/>
        <end position="1983"/>
    </location>
</feature>
<feature type="compositionally biased region" description="Gly residues" evidence="2">
    <location>
        <begin position="2114"/>
        <end position="2124"/>
    </location>
</feature>
<feature type="region of interest" description="Disordered" evidence="2">
    <location>
        <begin position="1916"/>
        <end position="1986"/>
    </location>
</feature>
<keyword evidence="1" id="KW-0175">Coiled coil</keyword>
<dbReference type="EMBL" id="BRXU01000004">
    <property type="protein sequence ID" value="GLC51215.1"/>
    <property type="molecule type" value="Genomic_DNA"/>
</dbReference>
<keyword evidence="4" id="KW-1185">Reference proteome</keyword>
<feature type="compositionally biased region" description="Low complexity" evidence="2">
    <location>
        <begin position="2186"/>
        <end position="2196"/>
    </location>
</feature>
<feature type="region of interest" description="Disordered" evidence="2">
    <location>
        <begin position="1"/>
        <end position="28"/>
    </location>
</feature>
<proteinExistence type="predicted"/>
<reference evidence="3 4" key="1">
    <citation type="journal article" date="2023" name="Commun. Biol.">
        <title>Reorganization of the ancestral sex-determining regions during the evolution of trioecy in Pleodorina starrii.</title>
        <authorList>
            <person name="Takahashi K."/>
            <person name="Suzuki S."/>
            <person name="Kawai-Toyooka H."/>
            <person name="Yamamoto K."/>
            <person name="Hamaji T."/>
            <person name="Ootsuki R."/>
            <person name="Yamaguchi H."/>
            <person name="Kawachi M."/>
            <person name="Higashiyama T."/>
            <person name="Nozaki H."/>
        </authorList>
    </citation>
    <scope>NUCLEOTIDE SEQUENCE [LARGE SCALE GENOMIC DNA]</scope>
    <source>
        <strain evidence="3 4">NIES-4479</strain>
    </source>
</reference>
<feature type="compositionally biased region" description="Gly residues" evidence="2">
    <location>
        <begin position="1600"/>
        <end position="1623"/>
    </location>
</feature>
<feature type="compositionally biased region" description="Low complexity" evidence="2">
    <location>
        <begin position="2329"/>
        <end position="2360"/>
    </location>
</feature>
<feature type="region of interest" description="Disordered" evidence="2">
    <location>
        <begin position="555"/>
        <end position="606"/>
    </location>
</feature>
<feature type="compositionally biased region" description="Polar residues" evidence="2">
    <location>
        <begin position="1934"/>
        <end position="1946"/>
    </location>
</feature>
<dbReference type="PANTHER" id="PTHR46345">
    <property type="entry name" value="INVERTED FORMIN-2"/>
    <property type="match status" value="1"/>
</dbReference>
<feature type="region of interest" description="Disordered" evidence="2">
    <location>
        <begin position="1031"/>
        <end position="1100"/>
    </location>
</feature>
<evidence type="ECO:0000313" key="3">
    <source>
        <dbReference type="EMBL" id="GLC51215.1"/>
    </source>
</evidence>
<feature type="compositionally biased region" description="Polar residues" evidence="2">
    <location>
        <begin position="1052"/>
        <end position="1068"/>
    </location>
</feature>
<feature type="compositionally biased region" description="Gly residues" evidence="2">
    <location>
        <begin position="1490"/>
        <end position="1508"/>
    </location>
</feature>
<feature type="compositionally biased region" description="Polar residues" evidence="2">
    <location>
        <begin position="594"/>
        <end position="604"/>
    </location>
</feature>
<feature type="region of interest" description="Disordered" evidence="2">
    <location>
        <begin position="2173"/>
        <end position="2235"/>
    </location>
</feature>
<feature type="region of interest" description="Disordered" evidence="2">
    <location>
        <begin position="1568"/>
        <end position="1624"/>
    </location>
</feature>
<feature type="compositionally biased region" description="Low complexity" evidence="2">
    <location>
        <begin position="1407"/>
        <end position="1417"/>
    </location>
</feature>
<feature type="compositionally biased region" description="Gly residues" evidence="2">
    <location>
        <begin position="2636"/>
        <end position="2646"/>
    </location>
</feature>
<name>A0A9W6BG65_9CHLO</name>
<feature type="region of interest" description="Disordered" evidence="2">
    <location>
        <begin position="1395"/>
        <end position="1428"/>
    </location>
</feature>
<dbReference type="OrthoDB" id="549488at2759"/>
<feature type="coiled-coil region" evidence="1">
    <location>
        <begin position="317"/>
        <end position="394"/>
    </location>
</feature>
<dbReference type="Proteomes" id="UP001165080">
    <property type="component" value="Unassembled WGS sequence"/>
</dbReference>
<evidence type="ECO:0000256" key="2">
    <source>
        <dbReference type="SAM" id="MobiDB-lite"/>
    </source>
</evidence>
<feature type="compositionally biased region" description="Low complexity" evidence="2">
    <location>
        <begin position="2286"/>
        <end position="2295"/>
    </location>
</feature>
<feature type="compositionally biased region" description="Low complexity" evidence="2">
    <location>
        <begin position="2125"/>
        <end position="2144"/>
    </location>
</feature>
<feature type="region of interest" description="Disordered" evidence="2">
    <location>
        <begin position="2580"/>
        <end position="2656"/>
    </location>
</feature>
<accession>A0A9W6BG65</accession>
<feature type="compositionally biased region" description="Acidic residues" evidence="2">
    <location>
        <begin position="566"/>
        <end position="576"/>
    </location>
</feature>
<feature type="region of interest" description="Disordered" evidence="2">
    <location>
        <begin position="2286"/>
        <end position="2362"/>
    </location>
</feature>
<feature type="region of interest" description="Disordered" evidence="2">
    <location>
        <begin position="2111"/>
        <end position="2144"/>
    </location>
</feature>
<feature type="region of interest" description="Disordered" evidence="2">
    <location>
        <begin position="119"/>
        <end position="152"/>
    </location>
</feature>
<feature type="region of interest" description="Disordered" evidence="2">
    <location>
        <begin position="1475"/>
        <end position="1526"/>
    </location>
</feature>
<feature type="compositionally biased region" description="Polar residues" evidence="2">
    <location>
        <begin position="7"/>
        <end position="23"/>
    </location>
</feature>
<evidence type="ECO:0000256" key="1">
    <source>
        <dbReference type="SAM" id="Coils"/>
    </source>
</evidence>
<protein>
    <submittedName>
        <fullName evidence="3">Uncharacterized protein</fullName>
    </submittedName>
</protein>
<organism evidence="3 4">
    <name type="scientific">Pleodorina starrii</name>
    <dbReference type="NCBI Taxonomy" id="330485"/>
    <lineage>
        <taxon>Eukaryota</taxon>
        <taxon>Viridiplantae</taxon>
        <taxon>Chlorophyta</taxon>
        <taxon>core chlorophytes</taxon>
        <taxon>Chlorophyceae</taxon>
        <taxon>CS clade</taxon>
        <taxon>Chlamydomonadales</taxon>
        <taxon>Volvocaceae</taxon>
        <taxon>Pleodorina</taxon>
    </lineage>
</organism>
<feature type="region of interest" description="Disordered" evidence="2">
    <location>
        <begin position="1689"/>
        <end position="1747"/>
    </location>
</feature>
<evidence type="ECO:0000313" key="4">
    <source>
        <dbReference type="Proteomes" id="UP001165080"/>
    </source>
</evidence>
<feature type="compositionally biased region" description="Low complexity" evidence="2">
    <location>
        <begin position="1083"/>
        <end position="1100"/>
    </location>
</feature>